<keyword evidence="2" id="KW-1133">Transmembrane helix</keyword>
<keyword evidence="2" id="KW-0812">Transmembrane</keyword>
<dbReference type="Proteomes" id="UP000198959">
    <property type="component" value="Unassembled WGS sequence"/>
</dbReference>
<feature type="transmembrane region" description="Helical" evidence="2">
    <location>
        <begin position="136"/>
        <end position="156"/>
    </location>
</feature>
<keyword evidence="2" id="KW-0472">Membrane</keyword>
<keyword evidence="4" id="KW-1185">Reference proteome</keyword>
<feature type="transmembrane region" description="Helical" evidence="2">
    <location>
        <begin position="91"/>
        <end position="115"/>
    </location>
</feature>
<sequence>MSRSTPPATTGLLDAGNGRPIRRHPETGAYYVRKAGWPHFWGRTLDALVVMALAGILMGVVDVARQHSALGGLSTAMAVNTGVHAGVMAGIWFGVLFAYGMVWGSVGSLGDAAAGMRSVRISNGRRSGAWRGGWRAVCWSFAPLYLVLSIAAALSGSGGDSVDSSYTAIDLRSGLARGRAPVPDPAAAAHPTGAAPATPSRR</sequence>
<reference evidence="4" key="1">
    <citation type="submission" date="2016-06" db="EMBL/GenBank/DDBJ databases">
        <authorList>
            <person name="Varghese N."/>
            <person name="Submissions Spin"/>
        </authorList>
    </citation>
    <scope>NUCLEOTIDE SEQUENCE [LARGE SCALE GENOMIC DNA]</scope>
    <source>
        <strain evidence="4">DSM 43817</strain>
    </source>
</reference>
<feature type="transmembrane region" description="Helical" evidence="2">
    <location>
        <begin position="40"/>
        <end position="61"/>
    </location>
</feature>
<dbReference type="AlphaFoldDB" id="A0A1C6SC00"/>
<evidence type="ECO:0000313" key="4">
    <source>
        <dbReference type="Proteomes" id="UP000198959"/>
    </source>
</evidence>
<proteinExistence type="predicted"/>
<feature type="region of interest" description="Disordered" evidence="1">
    <location>
        <begin position="180"/>
        <end position="202"/>
    </location>
</feature>
<evidence type="ECO:0000313" key="3">
    <source>
        <dbReference type="EMBL" id="SCL26925.1"/>
    </source>
</evidence>
<evidence type="ECO:0000256" key="1">
    <source>
        <dbReference type="SAM" id="MobiDB-lite"/>
    </source>
</evidence>
<accession>A0A1C6SC00</accession>
<dbReference type="EMBL" id="FMHW01000002">
    <property type="protein sequence ID" value="SCL26925.1"/>
    <property type="molecule type" value="Genomic_DNA"/>
</dbReference>
<feature type="compositionally biased region" description="Low complexity" evidence="1">
    <location>
        <begin position="185"/>
        <end position="202"/>
    </location>
</feature>
<organism evidence="3 4">
    <name type="scientific">Micromonospora pallida</name>
    <dbReference type="NCBI Taxonomy" id="145854"/>
    <lineage>
        <taxon>Bacteria</taxon>
        <taxon>Bacillati</taxon>
        <taxon>Actinomycetota</taxon>
        <taxon>Actinomycetes</taxon>
        <taxon>Micromonosporales</taxon>
        <taxon>Micromonosporaceae</taxon>
        <taxon>Micromonospora</taxon>
    </lineage>
</organism>
<dbReference type="RefSeq" id="WP_091642833.1">
    <property type="nucleotide sequence ID" value="NZ_FMHW01000002.1"/>
</dbReference>
<name>A0A1C6SC00_9ACTN</name>
<evidence type="ECO:0000256" key="2">
    <source>
        <dbReference type="SAM" id="Phobius"/>
    </source>
</evidence>
<feature type="region of interest" description="Disordered" evidence="1">
    <location>
        <begin position="1"/>
        <end position="20"/>
    </location>
</feature>
<gene>
    <name evidence="3" type="ORF">GA0074692_2257</name>
</gene>
<protein>
    <submittedName>
        <fullName evidence="3">RDD family protein</fullName>
    </submittedName>
</protein>
<dbReference type="OrthoDB" id="3405506at2"/>